<dbReference type="EMBL" id="CP014323">
    <property type="protein sequence ID" value="AMJ98530.1"/>
    <property type="molecule type" value="Genomic_DNA"/>
</dbReference>
<accession>A0A126Q0G5</accession>
<reference evidence="1 3" key="1">
    <citation type="submission" date="2015-12" db="EMBL/GenBank/DDBJ databases">
        <authorList>
            <person name="Shamseldin A."/>
            <person name="Moawad H."/>
            <person name="Abd El-Rahim W.M."/>
            <person name="Sadowsky M.J."/>
        </authorList>
    </citation>
    <scope>NUCLEOTIDE SEQUENCE [LARGE SCALE GENOMIC DNA]</scope>
    <source>
        <strain evidence="1 3">D7</strain>
    </source>
</reference>
<name>A0A126Q0G5_ALTMA</name>
<dbReference type="AlphaFoldDB" id="A0A126Q0G5"/>
<dbReference type="OrthoDB" id="9805913at2"/>
<gene>
    <name evidence="1" type="ORF">AVL55_10340</name>
    <name evidence="2" type="ORF">BFV95_4372</name>
</gene>
<reference evidence="2 4" key="2">
    <citation type="submission" date="2016-09" db="EMBL/GenBank/DDBJ databases">
        <title>Draft Genome Sequence of four Alteromonas macleodii strains isolated from copper coupons and grown long-term at elevated copper levels.</title>
        <authorList>
            <person name="Cusick K."/>
            <person name="Dale J."/>
            <person name="Little B."/>
            <person name="Biffinger J."/>
        </authorList>
    </citation>
    <scope>NUCLEOTIDE SEQUENCE [LARGE SCALE GENOMIC DNA]</scope>
    <source>
        <strain evidence="2 4">KCP01</strain>
    </source>
</reference>
<dbReference type="RefSeq" id="WP_015068751.1">
    <property type="nucleotide sequence ID" value="NZ_CP014323.1"/>
</dbReference>
<dbReference type="Proteomes" id="UP000095392">
    <property type="component" value="Unassembled WGS sequence"/>
</dbReference>
<dbReference type="PATRIC" id="fig|28108.61.peg.4492"/>
<protein>
    <submittedName>
        <fullName evidence="2">HipA N-terminal domain protein</fullName>
    </submittedName>
</protein>
<sequence>MKDFIHVHKWSNNEQCYQYVGHLLYDNTYTDGAVSFHYDEGYLAEAGAELDPMNLSLSSKTKAYIEPSAKGIIPPYFQQFLPSSLGYALFNKCLEDFNKLNQFQQLSVVSELYGDRGAIHLNGQNEQNNSMIESVDEMLSIIVAFEGANIDSLVLPSLEKMLPFNSASGNRLILNIKEKRSSQSYFYKHSENTSFDEHQARLLTFKLESQCKIDSAAVKTIDMNGVQVSFQENYKFAAHKSGVKIRLNTVPFSALISTPTSAHEPLDYGVASQIIKSFSSCPEADLDELFRRALFCGHLNITSNGLSNLELMDIGHNEWRLAPAFNNLPNPSHTSVFDLAFSEGLRVKKFFSIDMSFAEVLARKVSPEGISVDETFADITETVNSFKEIATENNIDNQTQDVFRKAIATSHMARKTQLSEHKNGLSLG</sequence>
<dbReference type="GeneID" id="56269350"/>
<evidence type="ECO:0000313" key="4">
    <source>
        <dbReference type="Proteomes" id="UP000095392"/>
    </source>
</evidence>
<evidence type="ECO:0000313" key="3">
    <source>
        <dbReference type="Proteomes" id="UP000063991"/>
    </source>
</evidence>
<evidence type="ECO:0000313" key="2">
    <source>
        <dbReference type="EMBL" id="OES25690.1"/>
    </source>
</evidence>
<dbReference type="Proteomes" id="UP000063991">
    <property type="component" value="Chromosome"/>
</dbReference>
<proteinExistence type="predicted"/>
<dbReference type="EMBL" id="MIPY01000041">
    <property type="protein sequence ID" value="OES25690.1"/>
    <property type="molecule type" value="Genomic_DNA"/>
</dbReference>
<keyword evidence="4" id="KW-1185">Reference proteome</keyword>
<organism evidence="1 3">
    <name type="scientific">Alteromonas macleodii</name>
    <name type="common">Pseudoalteromonas macleodii</name>
    <dbReference type="NCBI Taxonomy" id="28108"/>
    <lineage>
        <taxon>Bacteria</taxon>
        <taxon>Pseudomonadati</taxon>
        <taxon>Pseudomonadota</taxon>
        <taxon>Gammaproteobacteria</taxon>
        <taxon>Alteromonadales</taxon>
        <taxon>Alteromonadaceae</taxon>
        <taxon>Alteromonas/Salinimonas group</taxon>
        <taxon>Alteromonas</taxon>
    </lineage>
</organism>
<evidence type="ECO:0000313" key="1">
    <source>
        <dbReference type="EMBL" id="AMJ98530.1"/>
    </source>
</evidence>